<name>A0A1I7YEN3_9BILA</name>
<proteinExistence type="predicted"/>
<dbReference type="Proteomes" id="UP000095287">
    <property type="component" value="Unplaced"/>
</dbReference>
<dbReference type="AlphaFoldDB" id="A0A1I7YEN3"/>
<accession>A0A1I7YEN3</accession>
<protein>
    <submittedName>
        <fullName evidence="3">Uncharacterized protein</fullName>
    </submittedName>
</protein>
<dbReference type="WBParaSite" id="L893_g15594.t1">
    <property type="protein sequence ID" value="L893_g15594.t1"/>
    <property type="gene ID" value="L893_g15594"/>
</dbReference>
<keyword evidence="2" id="KW-1185">Reference proteome</keyword>
<reference evidence="3" key="1">
    <citation type="submission" date="2016-11" db="UniProtKB">
        <authorList>
            <consortium name="WormBaseParasite"/>
        </authorList>
    </citation>
    <scope>IDENTIFICATION</scope>
</reference>
<evidence type="ECO:0000313" key="2">
    <source>
        <dbReference type="Proteomes" id="UP000095287"/>
    </source>
</evidence>
<evidence type="ECO:0000256" key="1">
    <source>
        <dbReference type="SAM" id="MobiDB-lite"/>
    </source>
</evidence>
<organism evidence="2 3">
    <name type="scientific">Steinernema glaseri</name>
    <dbReference type="NCBI Taxonomy" id="37863"/>
    <lineage>
        <taxon>Eukaryota</taxon>
        <taxon>Metazoa</taxon>
        <taxon>Ecdysozoa</taxon>
        <taxon>Nematoda</taxon>
        <taxon>Chromadorea</taxon>
        <taxon>Rhabditida</taxon>
        <taxon>Tylenchina</taxon>
        <taxon>Panagrolaimomorpha</taxon>
        <taxon>Strongyloidoidea</taxon>
        <taxon>Steinernematidae</taxon>
        <taxon>Steinernema</taxon>
    </lineage>
</organism>
<sequence>MANNSLETGHDLQHYRGCPHRSQNAVDDEDQKKLKAEVLKTNSASHGGEPLTSRLERRTDINGVCFDWNTITQHL</sequence>
<feature type="region of interest" description="Disordered" evidence="1">
    <location>
        <begin position="1"/>
        <end position="55"/>
    </location>
</feature>
<evidence type="ECO:0000313" key="3">
    <source>
        <dbReference type="WBParaSite" id="L893_g15594.t1"/>
    </source>
</evidence>